<feature type="domain" description="AB hydrolase-1" evidence="4">
    <location>
        <begin position="104"/>
        <end position="378"/>
    </location>
</feature>
<evidence type="ECO:0000256" key="2">
    <source>
        <dbReference type="ARBA" id="ARBA00022801"/>
    </source>
</evidence>
<evidence type="ECO:0000313" key="5">
    <source>
        <dbReference type="EMBL" id="SCU78956.1"/>
    </source>
</evidence>
<evidence type="ECO:0000256" key="3">
    <source>
        <dbReference type="SAM" id="MobiDB-lite"/>
    </source>
</evidence>
<name>A0A1G4IQF2_9SACH</name>
<dbReference type="PANTHER" id="PTHR46118">
    <property type="entry name" value="PROTEIN ABHD11"/>
    <property type="match status" value="1"/>
</dbReference>
<protein>
    <submittedName>
        <fullName evidence="5">LAME_0A06590g1_1</fullName>
    </submittedName>
</protein>
<dbReference type="AlphaFoldDB" id="A0A1G4IQF2"/>
<keyword evidence="2" id="KW-0378">Hydrolase</keyword>
<dbReference type="Gene3D" id="3.40.50.1820">
    <property type="entry name" value="alpha/beta hydrolase"/>
    <property type="match status" value="1"/>
</dbReference>
<comment type="similarity">
    <text evidence="1">Belongs to the AB hydrolase superfamily.</text>
</comment>
<evidence type="ECO:0000256" key="1">
    <source>
        <dbReference type="ARBA" id="ARBA00008645"/>
    </source>
</evidence>
<keyword evidence="6" id="KW-1185">Reference proteome</keyword>
<dbReference type="GO" id="GO:0005739">
    <property type="term" value="C:mitochondrion"/>
    <property type="evidence" value="ECO:0007669"/>
    <property type="project" value="TreeGrafter"/>
</dbReference>
<dbReference type="SUPFAM" id="SSF53474">
    <property type="entry name" value="alpha/beta-Hydrolases"/>
    <property type="match status" value="1"/>
</dbReference>
<dbReference type="InterPro" id="IPR000073">
    <property type="entry name" value="AB_hydrolase_1"/>
</dbReference>
<evidence type="ECO:0000313" key="6">
    <source>
        <dbReference type="Proteomes" id="UP000191144"/>
    </source>
</evidence>
<dbReference type="InterPro" id="IPR029058">
    <property type="entry name" value="AB_hydrolase_fold"/>
</dbReference>
<dbReference type="Pfam" id="PF00561">
    <property type="entry name" value="Abhydrolase_1"/>
    <property type="match status" value="1"/>
</dbReference>
<feature type="compositionally biased region" description="Basic residues" evidence="3">
    <location>
        <begin position="279"/>
        <end position="289"/>
    </location>
</feature>
<evidence type="ECO:0000259" key="4">
    <source>
        <dbReference type="Pfam" id="PF00561"/>
    </source>
</evidence>
<reference evidence="6" key="1">
    <citation type="submission" date="2016-03" db="EMBL/GenBank/DDBJ databases">
        <authorList>
            <person name="Devillers Hugo."/>
        </authorList>
    </citation>
    <scope>NUCLEOTIDE SEQUENCE [LARGE SCALE GENOMIC DNA]</scope>
</reference>
<gene>
    <name evidence="5" type="ORF">LAME_0A06590G</name>
</gene>
<sequence length="395" mass="44664">MKFALGCGSHFVRFNRVFHTQGKHVSLVSSKQIGTGFTANAARGYSTGPLFGNHNNTFRTTTRQGAYGSTEVLNQDLVSDAFPRVKLAFEVVNEHTSTYFPKAPVIILHGLFGNRANNRTIARQLNERLERDVYLPDLRNHGLSPHIGRHDYPSMAADVELFIQEQQFQDAPIIVGHSMGAKVAMSVVLRKPQLCSMLVSIDNAPVATMPTMSFPRYVKKLLEIIENPKIQTFADAEKSLRDIESSPVIRQFLLTILQRVKESDDSDSGAGAGAGKPASGHHQHQHQHQQQHQNQHQNQHRFKSRIPLGILNDAIVKGNIANWEFNPWVHQYTSPSLFIRGTRSHYVSDETLQDVGRFFPRFELRDIDATHWVNTEKPRECSDLIADFIERNEEL</sequence>
<proteinExistence type="inferred from homology"/>
<dbReference type="EMBL" id="LT598483">
    <property type="protein sequence ID" value="SCU78956.1"/>
    <property type="molecule type" value="Genomic_DNA"/>
</dbReference>
<dbReference type="PANTHER" id="PTHR46118:SF4">
    <property type="entry name" value="PROTEIN ABHD11"/>
    <property type="match status" value="1"/>
</dbReference>
<accession>A0A1G4IQF2</accession>
<feature type="region of interest" description="Disordered" evidence="3">
    <location>
        <begin position="264"/>
        <end position="301"/>
    </location>
</feature>
<dbReference type="OrthoDB" id="8119704at2759"/>
<dbReference type="Proteomes" id="UP000191144">
    <property type="component" value="Chromosome A"/>
</dbReference>
<dbReference type="GO" id="GO:0052689">
    <property type="term" value="F:carboxylic ester hydrolase activity"/>
    <property type="evidence" value="ECO:0007669"/>
    <property type="project" value="TreeGrafter"/>
</dbReference>
<organism evidence="5 6">
    <name type="scientific">Lachancea meyersii CBS 8951</name>
    <dbReference type="NCBI Taxonomy" id="1266667"/>
    <lineage>
        <taxon>Eukaryota</taxon>
        <taxon>Fungi</taxon>
        <taxon>Dikarya</taxon>
        <taxon>Ascomycota</taxon>
        <taxon>Saccharomycotina</taxon>
        <taxon>Saccharomycetes</taxon>
        <taxon>Saccharomycetales</taxon>
        <taxon>Saccharomycetaceae</taxon>
        <taxon>Lachancea</taxon>
    </lineage>
</organism>